<dbReference type="EMBL" id="JAKUCV010004786">
    <property type="protein sequence ID" value="KAJ4834085.1"/>
    <property type="molecule type" value="Genomic_DNA"/>
</dbReference>
<evidence type="ECO:0000256" key="7">
    <source>
        <dbReference type="SAM" id="Phobius"/>
    </source>
</evidence>
<dbReference type="PIRSF" id="PIRSF036417">
    <property type="entry name" value="3-ktacl-CoA_syn"/>
    <property type="match status" value="1"/>
</dbReference>
<evidence type="ECO:0000256" key="3">
    <source>
        <dbReference type="ARBA" id="ARBA00022679"/>
    </source>
</evidence>
<dbReference type="GO" id="GO:0016020">
    <property type="term" value="C:membrane"/>
    <property type="evidence" value="ECO:0007669"/>
    <property type="project" value="InterPro"/>
</dbReference>
<dbReference type="OrthoDB" id="329835at2759"/>
<comment type="pathway">
    <text evidence="1 6">Lipid metabolism; fatty acid biosynthesis.</text>
</comment>
<dbReference type="GO" id="GO:0006633">
    <property type="term" value="P:fatty acid biosynthetic process"/>
    <property type="evidence" value="ECO:0007669"/>
    <property type="project" value="InterPro"/>
</dbReference>
<evidence type="ECO:0000259" key="8">
    <source>
        <dbReference type="Pfam" id="PF08392"/>
    </source>
</evidence>
<keyword evidence="4 6" id="KW-0012">Acyltransferase</keyword>
<evidence type="ECO:0000256" key="1">
    <source>
        <dbReference type="ARBA" id="ARBA00005194"/>
    </source>
</evidence>
<reference evidence="10" key="1">
    <citation type="submission" date="2022-02" db="EMBL/GenBank/DDBJ databases">
        <authorList>
            <person name="Henning P.M."/>
            <person name="McCubbin A.G."/>
            <person name="Shore J.S."/>
        </authorList>
    </citation>
    <scope>NUCLEOTIDE SEQUENCE</scope>
    <source>
        <strain evidence="10">F60SS</strain>
        <tissue evidence="10">Leaves</tissue>
    </source>
</reference>
<keyword evidence="7" id="KW-0812">Transmembrane</keyword>
<dbReference type="AlphaFoldDB" id="A0A9Q0FM66"/>
<organism evidence="10 11">
    <name type="scientific">Turnera subulata</name>
    <dbReference type="NCBI Taxonomy" id="218843"/>
    <lineage>
        <taxon>Eukaryota</taxon>
        <taxon>Viridiplantae</taxon>
        <taxon>Streptophyta</taxon>
        <taxon>Embryophyta</taxon>
        <taxon>Tracheophyta</taxon>
        <taxon>Spermatophyta</taxon>
        <taxon>Magnoliopsida</taxon>
        <taxon>eudicotyledons</taxon>
        <taxon>Gunneridae</taxon>
        <taxon>Pentapetalae</taxon>
        <taxon>rosids</taxon>
        <taxon>fabids</taxon>
        <taxon>Malpighiales</taxon>
        <taxon>Passifloraceae</taxon>
        <taxon>Turnera</taxon>
    </lineage>
</organism>
<dbReference type="EC" id="2.3.1.-" evidence="6"/>
<evidence type="ECO:0000256" key="2">
    <source>
        <dbReference type="ARBA" id="ARBA00005531"/>
    </source>
</evidence>
<evidence type="ECO:0000256" key="4">
    <source>
        <dbReference type="ARBA" id="ARBA00023315"/>
    </source>
</evidence>
<evidence type="ECO:0000313" key="10">
    <source>
        <dbReference type="EMBL" id="KAJ4834085.1"/>
    </source>
</evidence>
<keyword evidence="3 6" id="KW-0808">Transferase</keyword>
<feature type="domain" description="Beta-ketoacyl-[acyl-carrier-protein] synthase III C-terminal" evidence="9">
    <location>
        <begin position="333"/>
        <end position="413"/>
    </location>
</feature>
<proteinExistence type="inferred from homology"/>
<comment type="similarity">
    <text evidence="2 6">Belongs to the thiolase-like superfamily. Chalcone/stilbene synthases family.</text>
</comment>
<protein>
    <recommendedName>
        <fullName evidence="6">3-ketoacyl-CoA synthase</fullName>
        <ecNumber evidence="6">2.3.1.-</ecNumber>
    </recommendedName>
</protein>
<dbReference type="InterPro" id="IPR016039">
    <property type="entry name" value="Thiolase-like"/>
</dbReference>
<keyword evidence="11" id="KW-1185">Reference proteome</keyword>
<comment type="caution">
    <text evidence="10">The sequence shown here is derived from an EMBL/GenBank/DDBJ whole genome shotgun (WGS) entry which is preliminary data.</text>
</comment>
<feature type="transmembrane region" description="Helical" evidence="7">
    <location>
        <begin position="6"/>
        <end position="28"/>
    </location>
</feature>
<dbReference type="Pfam" id="PF08541">
    <property type="entry name" value="ACP_syn_III_C"/>
    <property type="match status" value="1"/>
</dbReference>
<dbReference type="Pfam" id="PF08392">
    <property type="entry name" value="FAE1_CUT1_RppA"/>
    <property type="match status" value="1"/>
</dbReference>
<dbReference type="CDD" id="cd00831">
    <property type="entry name" value="CHS_like"/>
    <property type="match status" value="1"/>
</dbReference>
<dbReference type="InterPro" id="IPR013601">
    <property type="entry name" value="FAE1_typ3_polyketide_synth"/>
</dbReference>
<evidence type="ECO:0000256" key="5">
    <source>
        <dbReference type="ARBA" id="ARBA00047375"/>
    </source>
</evidence>
<evidence type="ECO:0000259" key="9">
    <source>
        <dbReference type="Pfam" id="PF08541"/>
    </source>
</evidence>
<accession>A0A9Q0FM66</accession>
<keyword evidence="7" id="KW-0472">Membrane</keyword>
<reference evidence="10" key="2">
    <citation type="journal article" date="2023" name="Plants (Basel)">
        <title>Annotation of the Turnera subulata (Passifloraceae) Draft Genome Reveals the S-Locus Evolved after the Divergence of Turneroideae from Passifloroideae in a Stepwise Manner.</title>
        <authorList>
            <person name="Henning P.M."/>
            <person name="Roalson E.H."/>
            <person name="Mir W."/>
            <person name="McCubbin A.G."/>
            <person name="Shore J.S."/>
        </authorList>
    </citation>
    <scope>NUCLEOTIDE SEQUENCE</scope>
    <source>
        <tissue evidence="10">Leaves</tissue>
    </source>
</reference>
<dbReference type="GO" id="GO:0009922">
    <property type="term" value="F:fatty acid elongase activity"/>
    <property type="evidence" value="ECO:0007669"/>
    <property type="project" value="UniProtKB-EC"/>
</dbReference>
<dbReference type="InterPro" id="IPR012392">
    <property type="entry name" value="3-ktacl-CoA_syn"/>
</dbReference>
<keyword evidence="7" id="KW-1133">Transmembrane helix</keyword>
<dbReference type="Proteomes" id="UP001141552">
    <property type="component" value="Unassembled WGS sequence"/>
</dbReference>
<dbReference type="SUPFAM" id="SSF53901">
    <property type="entry name" value="Thiolase-like"/>
    <property type="match status" value="2"/>
</dbReference>
<feature type="transmembrane region" description="Helical" evidence="7">
    <location>
        <begin position="163"/>
        <end position="180"/>
    </location>
</feature>
<evidence type="ECO:0000256" key="6">
    <source>
        <dbReference type="PIRNR" id="PIRNR036417"/>
    </source>
</evidence>
<sequence>MPDDLLLNPTSCQFMVLVVVVVVLYMLYKRRVAVYLLDFSCYKPPNSNRLPISMFLENLYLDNQFDPESIAFQTKILEKSGFGSQTCLHHSFHLVPRRKKLSFTMEEATSIIFPIIKDLLDKTNISPRAIDILICNNSLFCPTPSLTAMVVNRFRMRSNIKSFNLSGMGCSAGIISVGLVKDLLRTRPNSLALIVSTEMLTLHWYAGKNPSMLLGNCLFRMGGAAILMSSRNRDKSKAKYELQHLVRINKAQDNCSYRSVYQDLDTESKPGVTMSKDILHVAAGALKLNIATLGPLVLPISEQLKYIAYTIYRKMGISRKTRHYVPNFKKPFQHFCIHAGGKAVIKAIEQNLALGKMDAEPSKMTLHRFGNTSSSSIWYELSYIEAKGRMKRGDRVWQIAFGSGFKCNTAVWKCICKGQTDGTTPWRDEIHIYPIEVPETIKIN</sequence>
<dbReference type="InterPro" id="IPR013747">
    <property type="entry name" value="ACP_syn_III_C"/>
</dbReference>
<comment type="catalytic activity">
    <reaction evidence="5">
        <text>a very-long-chain acyl-CoA + malonyl-CoA + H(+) = a very-long-chain 3-oxoacyl-CoA + CO2 + CoA</text>
        <dbReference type="Rhea" id="RHEA:32727"/>
        <dbReference type="ChEBI" id="CHEBI:15378"/>
        <dbReference type="ChEBI" id="CHEBI:16526"/>
        <dbReference type="ChEBI" id="CHEBI:57287"/>
        <dbReference type="ChEBI" id="CHEBI:57384"/>
        <dbReference type="ChEBI" id="CHEBI:90725"/>
        <dbReference type="ChEBI" id="CHEBI:90736"/>
        <dbReference type="EC" id="2.3.1.199"/>
    </reaction>
</comment>
<dbReference type="Gene3D" id="3.40.47.10">
    <property type="match status" value="1"/>
</dbReference>
<evidence type="ECO:0000313" key="11">
    <source>
        <dbReference type="Proteomes" id="UP001141552"/>
    </source>
</evidence>
<dbReference type="PANTHER" id="PTHR31561">
    <property type="entry name" value="3-KETOACYL-COA SYNTHASE"/>
    <property type="match status" value="1"/>
</dbReference>
<name>A0A9Q0FM66_9ROSI</name>
<gene>
    <name evidence="10" type="ORF">Tsubulata_016283</name>
</gene>
<feature type="domain" description="FAE" evidence="8">
    <location>
        <begin position="28"/>
        <end position="314"/>
    </location>
</feature>